<keyword evidence="10" id="KW-1185">Reference proteome</keyword>
<evidence type="ECO:0000256" key="3">
    <source>
        <dbReference type="ARBA" id="ARBA00022670"/>
    </source>
</evidence>
<dbReference type="InterPro" id="IPR044635">
    <property type="entry name" value="UBP14-like"/>
</dbReference>
<feature type="compositionally biased region" description="Basic and acidic residues" evidence="7">
    <location>
        <begin position="1241"/>
        <end position="1285"/>
    </location>
</feature>
<comment type="catalytic activity">
    <reaction evidence="1">
        <text>Thiol-dependent hydrolysis of ester, thioester, amide, peptide and isopeptide bonds formed by the C-terminal Gly of ubiquitin (a 76-residue protein attached to proteins as an intracellular targeting signal).</text>
        <dbReference type="EC" id="3.4.19.12"/>
    </reaction>
</comment>
<feature type="compositionally biased region" description="Polar residues" evidence="7">
    <location>
        <begin position="810"/>
        <end position="819"/>
    </location>
</feature>
<evidence type="ECO:0000256" key="5">
    <source>
        <dbReference type="ARBA" id="ARBA00022801"/>
    </source>
</evidence>
<gene>
    <name evidence="9" type="ORF">BP6252_09339</name>
</gene>
<dbReference type="CDD" id="cd02666">
    <property type="entry name" value="Peptidase_C19J"/>
    <property type="match status" value="1"/>
</dbReference>
<dbReference type="InterPro" id="IPR028889">
    <property type="entry name" value="USP"/>
</dbReference>
<evidence type="ECO:0000256" key="4">
    <source>
        <dbReference type="ARBA" id="ARBA00022786"/>
    </source>
</evidence>
<evidence type="ECO:0000256" key="1">
    <source>
        <dbReference type="ARBA" id="ARBA00000707"/>
    </source>
</evidence>
<dbReference type="PROSITE" id="PS00972">
    <property type="entry name" value="USP_1"/>
    <property type="match status" value="1"/>
</dbReference>
<name>A0A3D8R1M4_9HELO</name>
<sequence>MGDAIISGRPGKTTPRLVADLIDYDPQRRTKNKKNLLADPAEWYRSKNLPPLRRGDLDCKHSLFRKDGQTRPPASDDEVPGPESEYVVAAYCSNCKHHFEIYTSFKNAFNARNICGKGRPNPLHHLVLEESTYPEAYKEKHGESKYDTITEAHTFVCSAAECRAEVMIKISPPRLGKKLLALIEDPRKVDIRGRTVIAGNPERYADQRPMSPAAILGVLLQYLRDAKAKDPNEVKKIAIRNKKFRICFADECDSLFEYLDFTRYEEVGEDPDEEPNLFWKLPEVTDINRNFIDDVVYEVYQRLNDRPAKEKVDMRTVIYAPIPALRDIERSLGFHDYETRMRAIQLDASEEHPYYANLGATENFTDSYLGWAYDQQVRCDPANKPYYFDCLQDLAKGRKSDDLQEKVAMASSLGELGLQEIEDAYKYFSLDPAATEGDDHIIGVFNSRIQAAPLQKDEAKRRLLVIGKARSSEKIQQVANDRTMSPDEALTFLGVTQDTPYDSIEASAIVMAMDGDKSQVAASLRVISKHRGGIWALERAAHEIDGHGQLSLSLEEAYTKLQAKPEMPDSTIWMYYSNLHDGAGAASKESYEEALRAIAQDRQSVFLLAKLKDPNTDIQALPANTDQPVGLDNIGNTCYLNSLLQYYYTVKAVRDIVIDFPNHRMALTAEDIRKKRVGGRVVDKSEIIKAQKFVDELHNLFENLKTASTRSVKPTRELAELTIFSSAAEANFRRASVSSPTSAPVRPSITDPMLGAAPPMPVRPSPAPNSPLDNDIEMVDGHDKEIDQDDDSSEATLIDLEKEKTDGDEVSTSAPNDSTFSDRHSMPNNDLDGDAVMVNGTPLTPPQSPQAKAPPVPPRNKAGLSIKTGEIKLNDDLWRFGTQQDVTEVIGNVLFRLQCAIRPTSIDEDGGQRDSIKDTFYGSNAVYLQKAEKLEKKVEEWNSLIVPPAQSGTRDIYDALDVVFDEQPVEVNNTIIPQFTSIHKLPPILQIWINRTDFNQATQRAWKNTNAISFPETLYLDRYMDSDDLKSSLMQRRKDAWLWKNIVRKCEARLQALDDKSSASLNVEEALEATRDYLRGLQEDGDTDIDIDLALPGAIEERVNEIKKERARLQTKVSKYKQKLQEQFTNLRTHKYQLHTVFIHRGEASSGHYWIYIYDFDRDIWREYNDDHVSIIQDRNRIFDPEKGNGGTPYFLSYVKQPDLVDAVHREISEVPPTALQEVIDLDADMPDLLPTYGQSFDKDEQGEVEHVERVKPAQRELRPKPAENRWEDPGPRRDNNGKPW</sequence>
<reference evidence="9 10" key="1">
    <citation type="journal article" date="2018" name="IMA Fungus">
        <title>IMA Genome-F 9: Draft genome sequence of Annulohypoxylon stygium, Aspergillus mulundensis, Berkeleyomyces basicola (syn. Thielaviopsis basicola), Ceratocystis smalleyi, two Cercospora beticola strains, Coleophoma cylindrospora, Fusarium fracticaudum, Phialophora cf. hyalina, and Morchella septimelata.</title>
        <authorList>
            <person name="Wingfield B.D."/>
            <person name="Bills G.F."/>
            <person name="Dong Y."/>
            <person name="Huang W."/>
            <person name="Nel W.J."/>
            <person name="Swalarsk-Parry B.S."/>
            <person name="Vaghefi N."/>
            <person name="Wilken P.M."/>
            <person name="An Z."/>
            <person name="de Beer Z.W."/>
            <person name="De Vos L."/>
            <person name="Chen L."/>
            <person name="Duong T.A."/>
            <person name="Gao Y."/>
            <person name="Hammerbacher A."/>
            <person name="Kikkert J.R."/>
            <person name="Li Y."/>
            <person name="Li H."/>
            <person name="Li K."/>
            <person name="Li Q."/>
            <person name="Liu X."/>
            <person name="Ma X."/>
            <person name="Naidoo K."/>
            <person name="Pethybridge S.J."/>
            <person name="Sun J."/>
            <person name="Steenkamp E.T."/>
            <person name="van der Nest M.A."/>
            <person name="van Wyk S."/>
            <person name="Wingfield M.J."/>
            <person name="Xiong C."/>
            <person name="Yue Q."/>
            <person name="Zhang X."/>
        </authorList>
    </citation>
    <scope>NUCLEOTIDE SEQUENCE [LARGE SCALE GENOMIC DNA]</scope>
    <source>
        <strain evidence="9 10">BP6252</strain>
    </source>
</reference>
<keyword evidence="6" id="KW-0788">Thiol protease</keyword>
<dbReference type="FunFam" id="3.90.70.10:FF:000122">
    <property type="entry name" value="Ubiquitin carboxyl-terminal hydrolase 2"/>
    <property type="match status" value="1"/>
</dbReference>
<dbReference type="SUPFAM" id="SSF54001">
    <property type="entry name" value="Cysteine proteinases"/>
    <property type="match status" value="1"/>
</dbReference>
<dbReference type="InterPro" id="IPR038765">
    <property type="entry name" value="Papain-like_cys_pep_sf"/>
</dbReference>
<protein>
    <recommendedName>
        <fullName evidence="2">ubiquitinyl hydrolase 1</fullName>
        <ecNumber evidence="2">3.4.19.12</ecNumber>
    </recommendedName>
</protein>
<keyword evidence="4" id="KW-0833">Ubl conjugation pathway</keyword>
<dbReference type="InterPro" id="IPR025305">
    <property type="entry name" value="UCH_repeat_domain"/>
</dbReference>
<feature type="region of interest" description="Disordered" evidence="7">
    <location>
        <begin position="734"/>
        <end position="777"/>
    </location>
</feature>
<dbReference type="GO" id="GO:0016579">
    <property type="term" value="P:protein deubiquitination"/>
    <property type="evidence" value="ECO:0007669"/>
    <property type="project" value="InterPro"/>
</dbReference>
<proteinExistence type="predicted"/>
<evidence type="ECO:0000259" key="8">
    <source>
        <dbReference type="PROSITE" id="PS50235"/>
    </source>
</evidence>
<keyword evidence="3" id="KW-0645">Protease</keyword>
<evidence type="ECO:0000313" key="10">
    <source>
        <dbReference type="Proteomes" id="UP000256645"/>
    </source>
</evidence>
<evidence type="ECO:0000256" key="7">
    <source>
        <dbReference type="SAM" id="MobiDB-lite"/>
    </source>
</evidence>
<comment type="caution">
    <text evidence="9">The sequence shown here is derived from an EMBL/GenBank/DDBJ whole genome shotgun (WGS) entry which is preliminary data.</text>
</comment>
<dbReference type="InterPro" id="IPR001394">
    <property type="entry name" value="Peptidase_C19_UCH"/>
</dbReference>
<dbReference type="GO" id="GO:0043161">
    <property type="term" value="P:proteasome-mediated ubiquitin-dependent protein catabolic process"/>
    <property type="evidence" value="ECO:0007669"/>
    <property type="project" value="InterPro"/>
</dbReference>
<accession>A0A3D8R1M4</accession>
<feature type="compositionally biased region" description="Pro residues" evidence="7">
    <location>
        <begin position="758"/>
        <end position="769"/>
    </location>
</feature>
<dbReference type="PANTHER" id="PTHR43982">
    <property type="entry name" value="UBIQUITIN CARBOXYL-TERMINAL HYDROLASE"/>
    <property type="match status" value="1"/>
</dbReference>
<dbReference type="Pfam" id="PF00443">
    <property type="entry name" value="UCH"/>
    <property type="match status" value="1"/>
</dbReference>
<dbReference type="OrthoDB" id="2420415at2759"/>
<dbReference type="STRING" id="1849047.A0A3D8R1M4"/>
<dbReference type="InterPro" id="IPR018200">
    <property type="entry name" value="USP_CS"/>
</dbReference>
<dbReference type="Proteomes" id="UP000256645">
    <property type="component" value="Unassembled WGS sequence"/>
</dbReference>
<dbReference type="EC" id="3.4.19.12" evidence="2"/>
<dbReference type="GO" id="GO:0070628">
    <property type="term" value="F:proteasome binding"/>
    <property type="evidence" value="ECO:0007669"/>
    <property type="project" value="TreeGrafter"/>
</dbReference>
<dbReference type="PANTHER" id="PTHR43982:SF6">
    <property type="entry name" value="UBIQUITIN CARBOXYL-TERMINAL HYDROLASE 2-RELATED"/>
    <property type="match status" value="1"/>
</dbReference>
<keyword evidence="5" id="KW-0378">Hydrolase</keyword>
<feature type="compositionally biased region" description="Pro residues" evidence="7">
    <location>
        <begin position="843"/>
        <end position="858"/>
    </location>
</feature>
<dbReference type="GO" id="GO:0004843">
    <property type="term" value="F:cysteine-type deubiquitinase activity"/>
    <property type="evidence" value="ECO:0007669"/>
    <property type="project" value="UniProtKB-EC"/>
</dbReference>
<feature type="region of interest" description="Disordered" evidence="7">
    <location>
        <begin position="1240"/>
        <end position="1285"/>
    </location>
</feature>
<feature type="region of interest" description="Disordered" evidence="7">
    <location>
        <begin position="801"/>
        <end position="861"/>
    </location>
</feature>
<organism evidence="9 10">
    <name type="scientific">Coleophoma cylindrospora</name>
    <dbReference type="NCBI Taxonomy" id="1849047"/>
    <lineage>
        <taxon>Eukaryota</taxon>
        <taxon>Fungi</taxon>
        <taxon>Dikarya</taxon>
        <taxon>Ascomycota</taxon>
        <taxon>Pezizomycotina</taxon>
        <taxon>Leotiomycetes</taxon>
        <taxon>Helotiales</taxon>
        <taxon>Dermateaceae</taxon>
        <taxon>Coleophoma</taxon>
    </lineage>
</organism>
<dbReference type="Gene3D" id="3.90.70.10">
    <property type="entry name" value="Cysteine proteinases"/>
    <property type="match status" value="2"/>
</dbReference>
<evidence type="ECO:0000256" key="6">
    <source>
        <dbReference type="ARBA" id="ARBA00022807"/>
    </source>
</evidence>
<dbReference type="Pfam" id="PF13446">
    <property type="entry name" value="RPT"/>
    <property type="match status" value="3"/>
</dbReference>
<dbReference type="PROSITE" id="PS50235">
    <property type="entry name" value="USP_3"/>
    <property type="match status" value="1"/>
</dbReference>
<dbReference type="GO" id="GO:0061136">
    <property type="term" value="P:regulation of proteasomal protein catabolic process"/>
    <property type="evidence" value="ECO:0007669"/>
    <property type="project" value="TreeGrafter"/>
</dbReference>
<evidence type="ECO:0000313" key="9">
    <source>
        <dbReference type="EMBL" id="RDW67943.1"/>
    </source>
</evidence>
<evidence type="ECO:0000256" key="2">
    <source>
        <dbReference type="ARBA" id="ARBA00012759"/>
    </source>
</evidence>
<feature type="domain" description="USP" evidence="8">
    <location>
        <begin position="629"/>
        <end position="1201"/>
    </location>
</feature>
<dbReference type="EMBL" id="PDLM01000010">
    <property type="protein sequence ID" value="RDW67943.1"/>
    <property type="molecule type" value="Genomic_DNA"/>
</dbReference>